<evidence type="ECO:0000313" key="4">
    <source>
        <dbReference type="Proteomes" id="UP000254631"/>
    </source>
</evidence>
<reference evidence="3 4" key="1">
    <citation type="submission" date="2018-06" db="EMBL/GenBank/DDBJ databases">
        <authorList>
            <consortium name="Pathogen Informatics"/>
            <person name="Doyle S."/>
        </authorList>
    </citation>
    <scope>NUCLEOTIDE SEQUENCE [LARGE SCALE GENOMIC DNA]</scope>
    <source>
        <strain evidence="3 4">NCTC12000</strain>
    </source>
</reference>
<gene>
    <name evidence="3" type="primary">pieD</name>
    <name evidence="3" type="ORF">NCTC12000_02147</name>
    <name evidence="2" type="ORF">O6C86_12510</name>
</gene>
<accession>A0A378K6I6</accession>
<protein>
    <submittedName>
        <fullName evidence="3">Dot/Icm secretion system substrate</fullName>
    </submittedName>
    <submittedName>
        <fullName evidence="2">Type IV secretion protein Dot</fullName>
    </submittedName>
</protein>
<evidence type="ECO:0000256" key="1">
    <source>
        <dbReference type="SAM" id="Coils"/>
    </source>
</evidence>
<evidence type="ECO:0000313" key="3">
    <source>
        <dbReference type="EMBL" id="STX80139.1"/>
    </source>
</evidence>
<dbReference type="Proteomes" id="UP000254631">
    <property type="component" value="Unassembled WGS sequence"/>
</dbReference>
<sequence>MIKDILNTIASLVEENIVVFASERGKQLLQKIKADLASFKPINFYALDAEKQIKDALKLIESYCIEMNRILDELNHQSSVSLANEKLINKIKNILTNLKNKQNKINLLREKIPEGMLDVKRALYIAKNSFLSESEPEEKELRLKFKCIKKFMSNLNKEYLDLIKKGGLLNTVLLDTTNLYWNQLHEYSTLLNQCRTTLQKSHRLTEEGQLALRCFNNAIQKMPSKKHIINALKILNKSNNKTEVIEKIGFVSPHGREACMQLTCWGKKFFYIPRSEEMYHFDYDPKEDLNDTGGNCFGESMMFIHFLSKGAIRWLCPEAGLINFQLDQTRNLKLKKTALGEGETVVSDNSIHDSLQWEDMKPVLLDNPYFKPGSLCGVIFSMNDYTKAQREFTAGHIIVVAKLDTNLNPYKYIVYEKDFGAFGLTDDESLEYLISEQILPLYSGMNYSKIKLVKYGEASTETYDLLNEIKPQTSIPQKESIASDSINTYFDNAFFKLYKETNKENAINQVNETDVFGFCRN</sequence>
<reference evidence="2" key="2">
    <citation type="submission" date="2022-12" db="EMBL/GenBank/DDBJ databases">
        <title>Comparative genomics of Legionella pneumophila isolates from the West Bank and Germany support molecular epidemiology of Legionnaires disease.</title>
        <authorList>
            <person name="Zayed A.R."/>
            <person name="Bitar D.M."/>
            <person name="Steinert M."/>
            <person name="Lueck C."/>
            <person name="Brettar I."/>
            <person name="Hoefle M.G."/>
            <person name="Bunk B."/>
        </authorList>
    </citation>
    <scope>NUCLEOTIDE SEQUENCE</scope>
    <source>
        <strain evidence="2">H23</strain>
    </source>
</reference>
<proteinExistence type="predicted"/>
<dbReference type="Proteomes" id="UP001071279">
    <property type="component" value="Unassembled WGS sequence"/>
</dbReference>
<dbReference type="EMBL" id="UGOL01000001">
    <property type="protein sequence ID" value="STX80139.1"/>
    <property type="molecule type" value="Genomic_DNA"/>
</dbReference>
<dbReference type="OMA" id="FAGECEK"/>
<dbReference type="RefSeq" id="WP_011946878.1">
    <property type="nucleotide sequence ID" value="NZ_CAXYJC010000003.1"/>
</dbReference>
<dbReference type="EMBL" id="JAPXIC010000080">
    <property type="protein sequence ID" value="MCZ4720029.1"/>
    <property type="molecule type" value="Genomic_DNA"/>
</dbReference>
<name>A0A378K6I6_LEGPN</name>
<dbReference type="AlphaFoldDB" id="A0A378K6I6"/>
<organism evidence="3 4">
    <name type="scientific">Legionella pneumophila</name>
    <dbReference type="NCBI Taxonomy" id="446"/>
    <lineage>
        <taxon>Bacteria</taxon>
        <taxon>Pseudomonadati</taxon>
        <taxon>Pseudomonadota</taxon>
        <taxon>Gammaproteobacteria</taxon>
        <taxon>Legionellales</taxon>
        <taxon>Legionellaceae</taxon>
        <taxon>Legionella</taxon>
    </lineage>
</organism>
<keyword evidence="1" id="KW-0175">Coiled coil</keyword>
<evidence type="ECO:0000313" key="2">
    <source>
        <dbReference type="EMBL" id="MCZ4720029.1"/>
    </source>
</evidence>
<feature type="coiled-coil region" evidence="1">
    <location>
        <begin position="84"/>
        <end position="111"/>
    </location>
</feature>